<dbReference type="CDD" id="cd08179">
    <property type="entry name" value="NADPH_BDH"/>
    <property type="match status" value="1"/>
</dbReference>
<accession>A0ABN1JIL3</accession>
<gene>
    <name evidence="4" type="ORF">GCM10008906_20810</name>
</gene>
<evidence type="ECO:0000256" key="1">
    <source>
        <dbReference type="ARBA" id="ARBA00023002"/>
    </source>
</evidence>
<dbReference type="PANTHER" id="PTHR11496">
    <property type="entry name" value="ALCOHOL DEHYDROGENASE"/>
    <property type="match status" value="1"/>
</dbReference>
<dbReference type="InterPro" id="IPR001670">
    <property type="entry name" value="ADH_Fe/GldA"/>
</dbReference>
<comment type="caution">
    <text evidence="4">The sequence shown here is derived from an EMBL/GenBank/DDBJ whole genome shotgun (WGS) entry which is preliminary data.</text>
</comment>
<name>A0ABN1JIL3_9CLOT</name>
<dbReference type="Gene3D" id="3.40.50.1970">
    <property type="match status" value="1"/>
</dbReference>
<dbReference type="SUPFAM" id="SSF56796">
    <property type="entry name" value="Dehydroquinate synthase-like"/>
    <property type="match status" value="1"/>
</dbReference>
<dbReference type="Proteomes" id="UP001501510">
    <property type="component" value="Unassembled WGS sequence"/>
</dbReference>
<evidence type="ECO:0000259" key="2">
    <source>
        <dbReference type="Pfam" id="PF00465"/>
    </source>
</evidence>
<evidence type="ECO:0000313" key="4">
    <source>
        <dbReference type="EMBL" id="GAA0740592.1"/>
    </source>
</evidence>
<protein>
    <submittedName>
        <fullName evidence="4">Iron-containing alcohol dehydrogenase</fullName>
    </submittedName>
</protein>
<feature type="domain" description="Fe-containing alcohol dehydrogenase-like C-terminal" evidence="3">
    <location>
        <begin position="187"/>
        <end position="374"/>
    </location>
</feature>
<evidence type="ECO:0000259" key="3">
    <source>
        <dbReference type="Pfam" id="PF25137"/>
    </source>
</evidence>
<sequence>MKRIVLGGRGLVTGAGSLKYLSNLKGKKFFIVTGGKSLFNNGTIEKIENIIKDLKGETFIFKGIKKNPDTDIVLKGLEEMNKFNPDTVIAVGGGSPMDAAKVMTIMYENKEINFHNILERQLPNKREKIQFIAIPSTSGTASEVTKAAVVTFKDKDLKIGLKTDAFIPDIAILDSDIVMSMPQNIVAETGMDAVTHAVECYINKSLDDFTEVIAKGAVEGLFKYLPISYKEATIESREKVHNYQSMAGIAFANVGLGMAHGISHSIGGRFNLGHGLCNAIALPYVLEYNSKDREVKGKLNILAKTIGVKDFIEEVRNLNNELNIPNSLKDVFVDEMEFKKDFEKLVENSLKGSTKSNPVRVSKEDMEKILKALYYGTKLSI</sequence>
<proteinExistence type="predicted"/>
<dbReference type="PROSITE" id="PS00913">
    <property type="entry name" value="ADH_IRON_1"/>
    <property type="match status" value="1"/>
</dbReference>
<dbReference type="InterPro" id="IPR018211">
    <property type="entry name" value="ADH_Fe_CS"/>
</dbReference>
<dbReference type="PANTHER" id="PTHR11496:SF83">
    <property type="entry name" value="HYDROXYACID-OXOACID TRANSHYDROGENASE, MITOCHONDRIAL"/>
    <property type="match status" value="1"/>
</dbReference>
<dbReference type="InterPro" id="IPR056798">
    <property type="entry name" value="ADH_Fe_C"/>
</dbReference>
<dbReference type="EMBL" id="BAAACG010000009">
    <property type="protein sequence ID" value="GAA0740592.1"/>
    <property type="molecule type" value="Genomic_DNA"/>
</dbReference>
<organism evidence="4 5">
    <name type="scientific">Clostridium oceanicum</name>
    <dbReference type="NCBI Taxonomy" id="1543"/>
    <lineage>
        <taxon>Bacteria</taxon>
        <taxon>Bacillati</taxon>
        <taxon>Bacillota</taxon>
        <taxon>Clostridia</taxon>
        <taxon>Eubacteriales</taxon>
        <taxon>Clostridiaceae</taxon>
        <taxon>Clostridium</taxon>
    </lineage>
</organism>
<dbReference type="InterPro" id="IPR034802">
    <property type="entry name" value="NADPH_BDH"/>
</dbReference>
<feature type="domain" description="Alcohol dehydrogenase iron-type/glycerol dehydrogenase GldA" evidence="2">
    <location>
        <begin position="12"/>
        <end position="174"/>
    </location>
</feature>
<dbReference type="InterPro" id="IPR039697">
    <property type="entry name" value="Alcohol_dehydrogenase_Fe"/>
</dbReference>
<keyword evidence="5" id="KW-1185">Reference proteome</keyword>
<evidence type="ECO:0000313" key="5">
    <source>
        <dbReference type="Proteomes" id="UP001501510"/>
    </source>
</evidence>
<dbReference type="Pfam" id="PF25137">
    <property type="entry name" value="ADH_Fe_C"/>
    <property type="match status" value="1"/>
</dbReference>
<reference evidence="4 5" key="1">
    <citation type="journal article" date="2019" name="Int. J. Syst. Evol. Microbiol.">
        <title>The Global Catalogue of Microorganisms (GCM) 10K type strain sequencing project: providing services to taxonomists for standard genome sequencing and annotation.</title>
        <authorList>
            <consortium name="The Broad Institute Genomics Platform"/>
            <consortium name="The Broad Institute Genome Sequencing Center for Infectious Disease"/>
            <person name="Wu L."/>
            <person name="Ma J."/>
        </authorList>
    </citation>
    <scope>NUCLEOTIDE SEQUENCE [LARGE SCALE GENOMIC DNA]</scope>
    <source>
        <strain evidence="4 5">JCM 1407</strain>
    </source>
</reference>
<keyword evidence="1" id="KW-0560">Oxidoreductase</keyword>
<dbReference type="Pfam" id="PF00465">
    <property type="entry name" value="Fe-ADH"/>
    <property type="match status" value="1"/>
</dbReference>
<dbReference type="PROSITE" id="PS00060">
    <property type="entry name" value="ADH_IRON_2"/>
    <property type="match status" value="1"/>
</dbReference>
<dbReference type="Gene3D" id="1.20.1090.10">
    <property type="entry name" value="Dehydroquinate synthase-like - alpha domain"/>
    <property type="match status" value="1"/>
</dbReference>
<dbReference type="RefSeq" id="WP_343761441.1">
    <property type="nucleotide sequence ID" value="NZ_BAAACG010000009.1"/>
</dbReference>